<feature type="region of interest" description="Disordered" evidence="7">
    <location>
        <begin position="1"/>
        <end position="22"/>
    </location>
</feature>
<evidence type="ECO:0000256" key="7">
    <source>
        <dbReference type="SAM" id="MobiDB-lite"/>
    </source>
</evidence>
<evidence type="ECO:0000256" key="6">
    <source>
        <dbReference type="ARBA" id="ARBA00023242"/>
    </source>
</evidence>
<dbReference type="GO" id="GO:0003676">
    <property type="term" value="F:nucleic acid binding"/>
    <property type="evidence" value="ECO:0007669"/>
    <property type="project" value="InterPro"/>
</dbReference>
<evidence type="ECO:0000313" key="9">
    <source>
        <dbReference type="EMBL" id="KAJ6802765.1"/>
    </source>
</evidence>
<reference evidence="9" key="2">
    <citation type="submission" date="2023-04" db="EMBL/GenBank/DDBJ databases">
        <authorList>
            <person name="Bruccoleri R.E."/>
            <person name="Oakeley E.J."/>
            <person name="Faust A.-M."/>
            <person name="Dessus-Babus S."/>
            <person name="Altorfer M."/>
            <person name="Burckhardt D."/>
            <person name="Oertli M."/>
            <person name="Naumann U."/>
            <person name="Petersen F."/>
            <person name="Wong J."/>
        </authorList>
    </citation>
    <scope>NUCLEOTIDE SEQUENCE</scope>
    <source>
        <strain evidence="9">GSM-AAB239-AS_SAM_17_03QT</strain>
        <tissue evidence="9">Leaf</tissue>
    </source>
</reference>
<dbReference type="SUPFAM" id="SSF53098">
    <property type="entry name" value="Ribonuclease H-like"/>
    <property type="match status" value="1"/>
</dbReference>
<proteinExistence type="inferred from homology"/>
<dbReference type="InterPro" id="IPR036397">
    <property type="entry name" value="RNaseH_sf"/>
</dbReference>
<dbReference type="GO" id="GO:0005634">
    <property type="term" value="C:nucleus"/>
    <property type="evidence" value="ECO:0007669"/>
    <property type="project" value="UniProtKB-SubCell"/>
</dbReference>
<dbReference type="InterPro" id="IPR047021">
    <property type="entry name" value="REXO1/3/4-like"/>
</dbReference>
<protein>
    <submittedName>
        <fullName evidence="9">Small RNA degrading nuclease 1-like</fullName>
    </submittedName>
</protein>
<organism evidence="9 10">
    <name type="scientific">Iris pallida</name>
    <name type="common">Sweet iris</name>
    <dbReference type="NCBI Taxonomy" id="29817"/>
    <lineage>
        <taxon>Eukaryota</taxon>
        <taxon>Viridiplantae</taxon>
        <taxon>Streptophyta</taxon>
        <taxon>Embryophyta</taxon>
        <taxon>Tracheophyta</taxon>
        <taxon>Spermatophyta</taxon>
        <taxon>Magnoliopsida</taxon>
        <taxon>Liliopsida</taxon>
        <taxon>Asparagales</taxon>
        <taxon>Iridaceae</taxon>
        <taxon>Iridoideae</taxon>
        <taxon>Irideae</taxon>
        <taxon>Iris</taxon>
    </lineage>
</organism>
<keyword evidence="5" id="KW-0269">Exonuclease</keyword>
<keyword evidence="6" id="KW-0539">Nucleus</keyword>
<comment type="similarity">
    <text evidence="2">Belongs to the REXO1/REXO3 family.</text>
</comment>
<evidence type="ECO:0000256" key="5">
    <source>
        <dbReference type="ARBA" id="ARBA00022839"/>
    </source>
</evidence>
<accession>A0AAX6EFI6</accession>
<evidence type="ECO:0000256" key="4">
    <source>
        <dbReference type="ARBA" id="ARBA00022801"/>
    </source>
</evidence>
<dbReference type="InterPro" id="IPR034922">
    <property type="entry name" value="REX1-like_exo"/>
</dbReference>
<evidence type="ECO:0000256" key="3">
    <source>
        <dbReference type="ARBA" id="ARBA00022722"/>
    </source>
</evidence>
<sequence length="196" mass="22087">MRRFSNQRAMEQFTNDHQDQESPMQRLVRMTMEHSQYKQNFSFPSLDEEWMVVPLGKLSKAMTSKNMVAIDCEMVGCQDGTEAIVRICAVDQNLKVIFDEKVNPGKAVADYRTNITGIAAEDLEGVTCSLDDIKKSLRKLLAHGTILVGHSLHNDLQALKIDHLRVIDTSYIFKIKDLPASYTPSLNNLCKANRAG</sequence>
<evidence type="ECO:0000256" key="2">
    <source>
        <dbReference type="ARBA" id="ARBA00006357"/>
    </source>
</evidence>
<dbReference type="PANTHER" id="PTHR12801">
    <property type="entry name" value="RNA EXONUCLEASE REXO1 / RECO3 FAMILY MEMBER-RELATED"/>
    <property type="match status" value="1"/>
</dbReference>
<feature type="domain" description="Exonuclease" evidence="8">
    <location>
        <begin position="66"/>
        <end position="195"/>
    </location>
</feature>
<evidence type="ECO:0000313" key="10">
    <source>
        <dbReference type="Proteomes" id="UP001140949"/>
    </source>
</evidence>
<dbReference type="GO" id="GO:0004527">
    <property type="term" value="F:exonuclease activity"/>
    <property type="evidence" value="ECO:0007669"/>
    <property type="project" value="UniProtKB-KW"/>
</dbReference>
<evidence type="ECO:0000259" key="8">
    <source>
        <dbReference type="SMART" id="SM00479"/>
    </source>
</evidence>
<gene>
    <name evidence="9" type="ORF">M6B38_191440</name>
</gene>
<dbReference type="InterPro" id="IPR013520">
    <property type="entry name" value="Ribonucl_H"/>
</dbReference>
<reference evidence="9" key="1">
    <citation type="journal article" date="2023" name="GigaByte">
        <title>Genome assembly of the bearded iris, Iris pallida Lam.</title>
        <authorList>
            <person name="Bruccoleri R.E."/>
            <person name="Oakeley E.J."/>
            <person name="Faust A.M.E."/>
            <person name="Altorfer M."/>
            <person name="Dessus-Babus S."/>
            <person name="Burckhardt D."/>
            <person name="Oertli M."/>
            <person name="Naumann U."/>
            <person name="Petersen F."/>
            <person name="Wong J."/>
        </authorList>
    </citation>
    <scope>NUCLEOTIDE SEQUENCE</scope>
    <source>
        <strain evidence="9">GSM-AAB239-AS_SAM_17_03QT</strain>
    </source>
</reference>
<evidence type="ECO:0000256" key="1">
    <source>
        <dbReference type="ARBA" id="ARBA00004123"/>
    </source>
</evidence>
<name>A0AAX6EFI6_IRIPA</name>
<keyword evidence="3" id="KW-0540">Nuclease</keyword>
<comment type="caution">
    <text evidence="9">The sequence shown here is derived from an EMBL/GenBank/DDBJ whole genome shotgun (WGS) entry which is preliminary data.</text>
</comment>
<dbReference type="EMBL" id="JANAVB010037018">
    <property type="protein sequence ID" value="KAJ6802765.1"/>
    <property type="molecule type" value="Genomic_DNA"/>
</dbReference>
<dbReference type="PANTHER" id="PTHR12801:SF115">
    <property type="entry name" value="FI18136P1-RELATED"/>
    <property type="match status" value="1"/>
</dbReference>
<keyword evidence="10" id="KW-1185">Reference proteome</keyword>
<dbReference type="SMART" id="SM00479">
    <property type="entry name" value="EXOIII"/>
    <property type="match status" value="1"/>
</dbReference>
<dbReference type="AlphaFoldDB" id="A0AAX6EFI6"/>
<comment type="subcellular location">
    <subcellularLocation>
        <location evidence="1">Nucleus</location>
    </subcellularLocation>
</comment>
<keyword evidence="4" id="KW-0378">Hydrolase</keyword>
<dbReference type="CDD" id="cd06145">
    <property type="entry name" value="REX1_like"/>
    <property type="match status" value="1"/>
</dbReference>
<dbReference type="Pfam" id="PF00929">
    <property type="entry name" value="RNase_T"/>
    <property type="match status" value="1"/>
</dbReference>
<dbReference type="InterPro" id="IPR012337">
    <property type="entry name" value="RNaseH-like_sf"/>
</dbReference>
<dbReference type="Gene3D" id="3.30.420.10">
    <property type="entry name" value="Ribonuclease H-like superfamily/Ribonuclease H"/>
    <property type="match status" value="1"/>
</dbReference>
<dbReference type="Proteomes" id="UP001140949">
    <property type="component" value="Unassembled WGS sequence"/>
</dbReference>
<feature type="compositionally biased region" description="Polar residues" evidence="7">
    <location>
        <begin position="1"/>
        <end position="13"/>
    </location>
</feature>